<dbReference type="Gramene" id="KJB57272">
    <property type="protein sequence ID" value="KJB57272"/>
    <property type="gene ID" value="B456_009G161000"/>
</dbReference>
<reference evidence="1 2" key="1">
    <citation type="journal article" date="2012" name="Nature">
        <title>Repeated polyploidization of Gossypium genomes and the evolution of spinnable cotton fibres.</title>
        <authorList>
            <person name="Paterson A.H."/>
            <person name="Wendel J.F."/>
            <person name="Gundlach H."/>
            <person name="Guo H."/>
            <person name="Jenkins J."/>
            <person name="Jin D."/>
            <person name="Llewellyn D."/>
            <person name="Showmaker K.C."/>
            <person name="Shu S."/>
            <person name="Udall J."/>
            <person name="Yoo M.J."/>
            <person name="Byers R."/>
            <person name="Chen W."/>
            <person name="Doron-Faigenboim A."/>
            <person name="Duke M.V."/>
            <person name="Gong L."/>
            <person name="Grimwood J."/>
            <person name="Grover C."/>
            <person name="Grupp K."/>
            <person name="Hu G."/>
            <person name="Lee T.H."/>
            <person name="Li J."/>
            <person name="Lin L."/>
            <person name="Liu T."/>
            <person name="Marler B.S."/>
            <person name="Page J.T."/>
            <person name="Roberts A.W."/>
            <person name="Romanel E."/>
            <person name="Sanders W.S."/>
            <person name="Szadkowski E."/>
            <person name="Tan X."/>
            <person name="Tang H."/>
            <person name="Xu C."/>
            <person name="Wang J."/>
            <person name="Wang Z."/>
            <person name="Zhang D."/>
            <person name="Zhang L."/>
            <person name="Ashrafi H."/>
            <person name="Bedon F."/>
            <person name="Bowers J.E."/>
            <person name="Brubaker C.L."/>
            <person name="Chee P.W."/>
            <person name="Das S."/>
            <person name="Gingle A.R."/>
            <person name="Haigler C.H."/>
            <person name="Harker D."/>
            <person name="Hoffmann L.V."/>
            <person name="Hovav R."/>
            <person name="Jones D.C."/>
            <person name="Lemke C."/>
            <person name="Mansoor S."/>
            <person name="ur Rahman M."/>
            <person name="Rainville L.N."/>
            <person name="Rambani A."/>
            <person name="Reddy U.K."/>
            <person name="Rong J.K."/>
            <person name="Saranga Y."/>
            <person name="Scheffler B.E."/>
            <person name="Scheffler J.A."/>
            <person name="Stelly D.M."/>
            <person name="Triplett B.A."/>
            <person name="Van Deynze A."/>
            <person name="Vaslin M.F."/>
            <person name="Waghmare V.N."/>
            <person name="Walford S.A."/>
            <person name="Wright R.J."/>
            <person name="Zaki E.A."/>
            <person name="Zhang T."/>
            <person name="Dennis E.S."/>
            <person name="Mayer K.F."/>
            <person name="Peterson D.G."/>
            <person name="Rokhsar D.S."/>
            <person name="Wang X."/>
            <person name="Schmutz J."/>
        </authorList>
    </citation>
    <scope>NUCLEOTIDE SEQUENCE [LARGE SCALE GENOMIC DNA]</scope>
</reference>
<dbReference type="EMBL" id="CM001748">
    <property type="protein sequence ID" value="KJB57272.1"/>
    <property type="molecule type" value="Genomic_DNA"/>
</dbReference>
<keyword evidence="2" id="KW-1185">Reference proteome</keyword>
<dbReference type="Proteomes" id="UP000032304">
    <property type="component" value="Chromosome 9"/>
</dbReference>
<dbReference type="AlphaFoldDB" id="A0A0D2QGW4"/>
<name>A0A0D2QGW4_GOSRA</name>
<evidence type="ECO:0008006" key="3">
    <source>
        <dbReference type="Google" id="ProtNLM"/>
    </source>
</evidence>
<sequence length="92" mass="10569">MWKFQDNKTQGAASAIANITGQHLHWQAATYTGIPSPTTNSNALVQCALCQRRFARNTYNYFPGFCLQLLKGKCLIHRRSEEMYMQVLTWNI</sequence>
<accession>A0A0D2QGW4</accession>
<evidence type="ECO:0000313" key="1">
    <source>
        <dbReference type="EMBL" id="KJB57272.1"/>
    </source>
</evidence>
<protein>
    <recommendedName>
        <fullName evidence="3">FLZ-type domain-containing protein</fullName>
    </recommendedName>
</protein>
<organism evidence="1 2">
    <name type="scientific">Gossypium raimondii</name>
    <name type="common">Peruvian cotton</name>
    <name type="synonym">Gossypium klotzschianum subsp. raimondii</name>
    <dbReference type="NCBI Taxonomy" id="29730"/>
    <lineage>
        <taxon>Eukaryota</taxon>
        <taxon>Viridiplantae</taxon>
        <taxon>Streptophyta</taxon>
        <taxon>Embryophyta</taxon>
        <taxon>Tracheophyta</taxon>
        <taxon>Spermatophyta</taxon>
        <taxon>Magnoliopsida</taxon>
        <taxon>eudicotyledons</taxon>
        <taxon>Gunneridae</taxon>
        <taxon>Pentapetalae</taxon>
        <taxon>rosids</taxon>
        <taxon>malvids</taxon>
        <taxon>Malvales</taxon>
        <taxon>Malvaceae</taxon>
        <taxon>Malvoideae</taxon>
        <taxon>Gossypium</taxon>
    </lineage>
</organism>
<evidence type="ECO:0000313" key="2">
    <source>
        <dbReference type="Proteomes" id="UP000032304"/>
    </source>
</evidence>
<gene>
    <name evidence="1" type="ORF">B456_009G161000</name>
</gene>
<proteinExistence type="predicted"/>